<dbReference type="PRINTS" id="PR00888">
    <property type="entry name" value="SM22CALPONIN"/>
</dbReference>
<keyword evidence="4" id="KW-1185">Reference proteome</keyword>
<gene>
    <name evidence="3" type="ORF">BV898_15291</name>
</gene>
<dbReference type="PANTHER" id="PTHR47385:SF14">
    <property type="entry name" value="TRANSGELIN"/>
    <property type="match status" value="1"/>
</dbReference>
<dbReference type="GO" id="GO:0015629">
    <property type="term" value="C:actin cytoskeleton"/>
    <property type="evidence" value="ECO:0007669"/>
    <property type="project" value="TreeGrafter"/>
</dbReference>
<evidence type="ECO:0000259" key="2">
    <source>
        <dbReference type="PROSITE" id="PS50021"/>
    </source>
</evidence>
<evidence type="ECO:0000313" key="4">
    <source>
        <dbReference type="Proteomes" id="UP000192578"/>
    </source>
</evidence>
<evidence type="ECO:0000256" key="1">
    <source>
        <dbReference type="SAM" id="MobiDB-lite"/>
    </source>
</evidence>
<protein>
    <submittedName>
        <fullName evidence="3">Myophilin</fullName>
    </submittedName>
</protein>
<comment type="caution">
    <text evidence="3">The sequence shown here is derived from an EMBL/GenBank/DDBJ whole genome shotgun (WGS) entry which is preliminary data.</text>
</comment>
<evidence type="ECO:0000313" key="3">
    <source>
        <dbReference type="EMBL" id="OWA50784.1"/>
    </source>
</evidence>
<dbReference type="PANTHER" id="PTHR47385">
    <property type="entry name" value="CALPONIN"/>
    <property type="match status" value="1"/>
</dbReference>
<sequence>MAAAVASPPTVFGGRKMRGGRDPHEEIAALQWIYSILREPLPNAQFDELLKDGQVLCRLMQRIEPSLIRKINTGGGPIKLMENHGIFTDACRALGVRQSDLFQSTDLFEKRDIGALQRIRPDLPAYGPKIAEDNKRSIAQNNGRTFVGLSLNNSSNVPNGSIRAPPTSQKPVGVGNSRR</sequence>
<organism evidence="3 4">
    <name type="scientific">Hypsibius exemplaris</name>
    <name type="common">Freshwater tardigrade</name>
    <dbReference type="NCBI Taxonomy" id="2072580"/>
    <lineage>
        <taxon>Eukaryota</taxon>
        <taxon>Metazoa</taxon>
        <taxon>Ecdysozoa</taxon>
        <taxon>Tardigrada</taxon>
        <taxon>Eutardigrada</taxon>
        <taxon>Parachela</taxon>
        <taxon>Hypsibioidea</taxon>
        <taxon>Hypsibiidae</taxon>
        <taxon>Hypsibius</taxon>
    </lineage>
</organism>
<dbReference type="SUPFAM" id="SSF47576">
    <property type="entry name" value="Calponin-homology domain, CH-domain"/>
    <property type="match status" value="1"/>
</dbReference>
<dbReference type="Gene3D" id="1.10.418.10">
    <property type="entry name" value="Calponin-like domain"/>
    <property type="match status" value="1"/>
</dbReference>
<dbReference type="EMBL" id="MTYJ01000203">
    <property type="protein sequence ID" value="OWA50784.1"/>
    <property type="molecule type" value="Genomic_DNA"/>
</dbReference>
<dbReference type="OrthoDB" id="15627at2759"/>
<dbReference type="InterPro" id="IPR003096">
    <property type="entry name" value="SM22_calponin"/>
</dbReference>
<feature type="domain" description="Calponin-homology (CH)" evidence="2">
    <location>
        <begin position="23"/>
        <end position="127"/>
    </location>
</feature>
<accession>A0A9X6NJZ6</accession>
<dbReference type="SMART" id="SM00033">
    <property type="entry name" value="CH"/>
    <property type="match status" value="1"/>
</dbReference>
<proteinExistence type="predicted"/>
<dbReference type="GO" id="GO:0051015">
    <property type="term" value="F:actin filament binding"/>
    <property type="evidence" value="ECO:0007669"/>
    <property type="project" value="TreeGrafter"/>
</dbReference>
<dbReference type="InterPro" id="IPR001715">
    <property type="entry name" value="CH_dom"/>
</dbReference>
<dbReference type="AlphaFoldDB" id="A0A9X6NJZ6"/>
<name>A0A9X6NJZ6_HYPEX</name>
<dbReference type="PROSITE" id="PS50021">
    <property type="entry name" value="CH"/>
    <property type="match status" value="1"/>
</dbReference>
<dbReference type="InterPro" id="IPR036872">
    <property type="entry name" value="CH_dom_sf"/>
</dbReference>
<dbReference type="InterPro" id="IPR050606">
    <property type="entry name" value="Calponin-like"/>
</dbReference>
<dbReference type="GO" id="GO:0007015">
    <property type="term" value="P:actin filament organization"/>
    <property type="evidence" value="ECO:0007669"/>
    <property type="project" value="TreeGrafter"/>
</dbReference>
<reference evidence="4" key="1">
    <citation type="submission" date="2017-01" db="EMBL/GenBank/DDBJ databases">
        <title>Comparative genomics of anhydrobiosis in the tardigrade Hypsibius dujardini.</title>
        <authorList>
            <person name="Yoshida Y."/>
            <person name="Koutsovoulos G."/>
            <person name="Laetsch D."/>
            <person name="Stevens L."/>
            <person name="Kumar S."/>
            <person name="Horikawa D."/>
            <person name="Ishino K."/>
            <person name="Komine S."/>
            <person name="Tomita M."/>
            <person name="Blaxter M."/>
            <person name="Arakawa K."/>
        </authorList>
    </citation>
    <scope>NUCLEOTIDE SEQUENCE [LARGE SCALE GENOMIC DNA]</scope>
    <source>
        <strain evidence="4">Z151</strain>
    </source>
</reference>
<dbReference type="Proteomes" id="UP000192578">
    <property type="component" value="Unassembled WGS sequence"/>
</dbReference>
<feature type="region of interest" description="Disordered" evidence="1">
    <location>
        <begin position="155"/>
        <end position="179"/>
    </location>
</feature>
<dbReference type="Pfam" id="PF00307">
    <property type="entry name" value="CH"/>
    <property type="match status" value="1"/>
</dbReference>